<dbReference type="OrthoDB" id="7537057at2759"/>
<keyword evidence="12" id="KW-1185">Reference proteome</keyword>
<evidence type="ECO:0000259" key="10">
    <source>
        <dbReference type="PROSITE" id="PS50053"/>
    </source>
</evidence>
<dbReference type="GO" id="GO:0005634">
    <property type="term" value="C:nucleus"/>
    <property type="evidence" value="ECO:0007669"/>
    <property type="project" value="UniProtKB-SubCell"/>
</dbReference>
<dbReference type="InterPro" id="IPR029071">
    <property type="entry name" value="Ubiquitin-like_domsf"/>
</dbReference>
<evidence type="ECO:0000256" key="3">
    <source>
        <dbReference type="ARBA" id="ARBA00008430"/>
    </source>
</evidence>
<dbReference type="EMBL" id="LWDX02002347">
    <property type="protein sequence ID" value="OEL38281.1"/>
    <property type="molecule type" value="Genomic_DNA"/>
</dbReference>
<evidence type="ECO:0000313" key="11">
    <source>
        <dbReference type="EMBL" id="OEL38281.1"/>
    </source>
</evidence>
<evidence type="ECO:0000256" key="8">
    <source>
        <dbReference type="ARBA" id="ARBA00023242"/>
    </source>
</evidence>
<name>A0A1E5WLI6_9POAL</name>
<keyword evidence="6" id="KW-0677">Repeat</keyword>
<dbReference type="SMART" id="SM00213">
    <property type="entry name" value="UBQ"/>
    <property type="match status" value="1"/>
</dbReference>
<feature type="domain" description="Ubiquitin-like" evidence="10">
    <location>
        <begin position="1"/>
        <end position="77"/>
    </location>
</feature>
<reference evidence="11 12" key="1">
    <citation type="submission" date="2016-09" db="EMBL/GenBank/DDBJ databases">
        <title>The draft genome of Dichanthelium oligosanthes: A C3 panicoid grass species.</title>
        <authorList>
            <person name="Studer A.J."/>
            <person name="Schnable J.C."/>
            <person name="Brutnell T.P."/>
        </authorList>
    </citation>
    <scope>NUCLEOTIDE SEQUENCE [LARGE SCALE GENOMIC DNA]</scope>
    <source>
        <strain evidence="12">cv. Kellogg 1175</strain>
        <tissue evidence="11">Leaf</tissue>
    </source>
</reference>
<dbReference type="InterPro" id="IPR019956">
    <property type="entry name" value="Ubiquitin_dom"/>
</dbReference>
<dbReference type="STRING" id="888268.A0A1E5WLI6"/>
<evidence type="ECO:0000256" key="5">
    <source>
        <dbReference type="ARBA" id="ARBA00022499"/>
    </source>
</evidence>
<feature type="transmembrane region" description="Helical" evidence="9">
    <location>
        <begin position="198"/>
        <end position="219"/>
    </location>
</feature>
<feature type="transmembrane region" description="Helical" evidence="9">
    <location>
        <begin position="169"/>
        <end position="192"/>
    </location>
</feature>
<keyword evidence="4" id="KW-0963">Cytoplasm</keyword>
<dbReference type="PRINTS" id="PR00348">
    <property type="entry name" value="UBIQUITIN"/>
</dbReference>
<evidence type="ECO:0000256" key="6">
    <source>
        <dbReference type="ARBA" id="ARBA00022737"/>
    </source>
</evidence>
<organism evidence="11 12">
    <name type="scientific">Dichanthelium oligosanthes</name>
    <dbReference type="NCBI Taxonomy" id="888268"/>
    <lineage>
        <taxon>Eukaryota</taxon>
        <taxon>Viridiplantae</taxon>
        <taxon>Streptophyta</taxon>
        <taxon>Embryophyta</taxon>
        <taxon>Tracheophyta</taxon>
        <taxon>Spermatophyta</taxon>
        <taxon>Magnoliopsida</taxon>
        <taxon>Liliopsida</taxon>
        <taxon>Poales</taxon>
        <taxon>Poaceae</taxon>
        <taxon>PACMAD clade</taxon>
        <taxon>Panicoideae</taxon>
        <taxon>Panicodae</taxon>
        <taxon>Paniceae</taxon>
        <taxon>Dichantheliinae</taxon>
        <taxon>Dichanthelium</taxon>
    </lineage>
</organism>
<feature type="transmembrane region" description="Helical" evidence="9">
    <location>
        <begin position="92"/>
        <end position="113"/>
    </location>
</feature>
<evidence type="ECO:0000256" key="1">
    <source>
        <dbReference type="ARBA" id="ARBA00004123"/>
    </source>
</evidence>
<evidence type="ECO:0000256" key="9">
    <source>
        <dbReference type="SAM" id="Phobius"/>
    </source>
</evidence>
<dbReference type="InterPro" id="IPR019954">
    <property type="entry name" value="Ubiquitin_CS"/>
</dbReference>
<evidence type="ECO:0000256" key="2">
    <source>
        <dbReference type="ARBA" id="ARBA00004496"/>
    </source>
</evidence>
<gene>
    <name evidence="11" type="ORF">BAE44_0000700</name>
</gene>
<keyword evidence="7" id="KW-0832">Ubl conjugation</keyword>
<comment type="similarity">
    <text evidence="3">Belongs to the ubiquitin family.</text>
</comment>
<keyword evidence="5" id="KW-1017">Isopeptide bond</keyword>
<dbReference type="GO" id="GO:0003729">
    <property type="term" value="F:mRNA binding"/>
    <property type="evidence" value="ECO:0007669"/>
    <property type="project" value="UniProtKB-ARBA"/>
</dbReference>
<evidence type="ECO:0000313" key="12">
    <source>
        <dbReference type="Proteomes" id="UP000095767"/>
    </source>
</evidence>
<dbReference type="GO" id="GO:0005737">
    <property type="term" value="C:cytoplasm"/>
    <property type="evidence" value="ECO:0007669"/>
    <property type="project" value="UniProtKB-SubCell"/>
</dbReference>
<keyword evidence="9" id="KW-0812">Transmembrane</keyword>
<sequence length="220" mass="22467">MQVFVRTLAGKSLALDVSPSDTVDTVKARIQAKERVAAGDQRLVFAGRDLEDGRRTLAEYGVRKEANLFLHLRLRGGAGGDVGTVDAASSRWATAVGVLVTVVAVGAALAYLIPAAAAGTGGLTLAFLLLLWALGVAGVNLITAGVCLTGRAKTLSCTVLSSVLSKVSAFVRQNFAVLGTAAASSAATGVIISAEDRAICFISFALFLVAMSLVMIGVAS</sequence>
<feature type="transmembrane region" description="Helical" evidence="9">
    <location>
        <begin position="125"/>
        <end position="148"/>
    </location>
</feature>
<comment type="caution">
    <text evidence="11">The sequence shown here is derived from an EMBL/GenBank/DDBJ whole genome shotgun (WGS) entry which is preliminary data.</text>
</comment>
<dbReference type="PROSITE" id="PS00299">
    <property type="entry name" value="UBIQUITIN_1"/>
    <property type="match status" value="1"/>
</dbReference>
<keyword evidence="8" id="KW-0539">Nucleus</keyword>
<proteinExistence type="inferred from homology"/>
<evidence type="ECO:0000256" key="7">
    <source>
        <dbReference type="ARBA" id="ARBA00022843"/>
    </source>
</evidence>
<dbReference type="Proteomes" id="UP000095767">
    <property type="component" value="Unassembled WGS sequence"/>
</dbReference>
<dbReference type="InterPro" id="IPR000626">
    <property type="entry name" value="Ubiquitin-like_dom"/>
</dbReference>
<keyword evidence="9" id="KW-1133">Transmembrane helix</keyword>
<dbReference type="PANTHER" id="PTHR10666">
    <property type="entry name" value="UBIQUITIN"/>
    <property type="match status" value="1"/>
</dbReference>
<accession>A0A1E5WLI6</accession>
<protein>
    <recommendedName>
        <fullName evidence="10">Ubiquitin-like domain-containing protein</fullName>
    </recommendedName>
</protein>
<keyword evidence="9" id="KW-0472">Membrane</keyword>
<dbReference type="SUPFAM" id="SSF54236">
    <property type="entry name" value="Ubiquitin-like"/>
    <property type="match status" value="1"/>
</dbReference>
<dbReference type="Gene3D" id="3.10.20.90">
    <property type="entry name" value="Phosphatidylinositol 3-kinase Catalytic Subunit, Chain A, domain 1"/>
    <property type="match status" value="1"/>
</dbReference>
<comment type="subcellular location">
    <subcellularLocation>
        <location evidence="2">Cytoplasm</location>
    </subcellularLocation>
    <subcellularLocation>
        <location evidence="1">Nucleus</location>
    </subcellularLocation>
</comment>
<dbReference type="AlphaFoldDB" id="A0A1E5WLI6"/>
<dbReference type="InterPro" id="IPR050158">
    <property type="entry name" value="Ubiquitin_ubiquitin-like"/>
</dbReference>
<dbReference type="Pfam" id="PF00240">
    <property type="entry name" value="ubiquitin"/>
    <property type="match status" value="1"/>
</dbReference>
<evidence type="ECO:0000256" key="4">
    <source>
        <dbReference type="ARBA" id="ARBA00022490"/>
    </source>
</evidence>
<dbReference type="PROSITE" id="PS50053">
    <property type="entry name" value="UBIQUITIN_2"/>
    <property type="match status" value="1"/>
</dbReference>
<dbReference type="FunFam" id="3.10.20.90:FF:000469">
    <property type="entry name" value="Polyubiquitin-C"/>
    <property type="match status" value="1"/>
</dbReference>